<keyword evidence="5" id="KW-0456">Lyase</keyword>
<sequence>MGIDLTVDNFNAKDDINKEQNDNNKNKDELTSNMECELIKSIYVNCISENYNGIDAIIDKKYTREDIIKDKKQRECRRKWLIKDYLAPLLSMKVNYPGVCKNNYVSFRIMKIFGILVINEFKDKIMYKDLQVTSEGPVLTLVINDDVCHIKKRVIEIEESHVLGKCIDMEVYNSSGIRLSRKKLGFEPKKCYMCHGEVYNCIKNKTHDINEMKKCIKDELEKYLKDNKLNN</sequence>
<protein>
    <recommendedName>
        <fullName evidence="1">citrate lyase holo-[acyl-carrier protein] synthase</fullName>
        <ecNumber evidence="1">2.7.7.61</ecNumber>
    </recommendedName>
</protein>
<organism evidence="5 6">
    <name type="scientific">Candidatus Clostridium eludens</name>
    <dbReference type="NCBI Taxonomy" id="3381663"/>
    <lineage>
        <taxon>Bacteria</taxon>
        <taxon>Bacillati</taxon>
        <taxon>Bacillota</taxon>
        <taxon>Clostridia</taxon>
        <taxon>Eubacteriales</taxon>
        <taxon>Clostridiaceae</taxon>
        <taxon>Clostridium</taxon>
    </lineage>
</organism>
<dbReference type="NCBIfam" id="TIGR03124">
    <property type="entry name" value="citrate_citX"/>
    <property type="match status" value="1"/>
</dbReference>
<dbReference type="GO" id="GO:0016829">
    <property type="term" value="F:lyase activity"/>
    <property type="evidence" value="ECO:0007669"/>
    <property type="project" value="UniProtKB-KW"/>
</dbReference>
<dbReference type="EC" id="2.7.7.61" evidence="1"/>
<evidence type="ECO:0000256" key="4">
    <source>
        <dbReference type="ARBA" id="ARBA00048574"/>
    </source>
</evidence>
<accession>A0ABW8SJB7</accession>
<evidence type="ECO:0000256" key="3">
    <source>
        <dbReference type="ARBA" id="ARBA00022695"/>
    </source>
</evidence>
<evidence type="ECO:0000313" key="5">
    <source>
        <dbReference type="EMBL" id="MFL0196132.1"/>
    </source>
</evidence>
<comment type="caution">
    <text evidence="5">The sequence shown here is derived from an EMBL/GenBank/DDBJ whole genome shotgun (WGS) entry which is preliminary data.</text>
</comment>
<dbReference type="Proteomes" id="UP001623660">
    <property type="component" value="Unassembled WGS sequence"/>
</dbReference>
<dbReference type="Pfam" id="PF03802">
    <property type="entry name" value="CitX"/>
    <property type="match status" value="1"/>
</dbReference>
<evidence type="ECO:0000256" key="1">
    <source>
        <dbReference type="ARBA" id="ARBA00012524"/>
    </source>
</evidence>
<evidence type="ECO:0000313" key="6">
    <source>
        <dbReference type="Proteomes" id="UP001623660"/>
    </source>
</evidence>
<proteinExistence type="predicted"/>
<keyword evidence="6" id="KW-1185">Reference proteome</keyword>
<gene>
    <name evidence="5" type="primary">citX</name>
    <name evidence="5" type="ORF">ACJDU8_11225</name>
</gene>
<name>A0ABW8SJB7_9CLOT</name>
<dbReference type="RefSeq" id="WP_406792246.1">
    <property type="nucleotide sequence ID" value="NZ_JBJHZX010000015.1"/>
</dbReference>
<evidence type="ECO:0000256" key="2">
    <source>
        <dbReference type="ARBA" id="ARBA00022679"/>
    </source>
</evidence>
<keyword evidence="3 5" id="KW-0548">Nucleotidyltransferase</keyword>
<keyword evidence="2 5" id="KW-0808">Transferase</keyword>
<dbReference type="EMBL" id="JBJHZX010000015">
    <property type="protein sequence ID" value="MFL0196132.1"/>
    <property type="molecule type" value="Genomic_DNA"/>
</dbReference>
<reference evidence="5 6" key="1">
    <citation type="submission" date="2024-11" db="EMBL/GenBank/DDBJ databases">
        <authorList>
            <person name="Heng Y.C."/>
            <person name="Lim A.C.H."/>
            <person name="Lee J.K.Y."/>
            <person name="Kittelmann S."/>
        </authorList>
    </citation>
    <scope>NUCLEOTIDE SEQUENCE [LARGE SCALE GENOMIC DNA]</scope>
    <source>
        <strain evidence="5 6">WILCCON 0269</strain>
    </source>
</reference>
<dbReference type="InterPro" id="IPR005551">
    <property type="entry name" value="CitX"/>
</dbReference>
<dbReference type="GO" id="GO:0050519">
    <property type="term" value="F:holo-citrate lyase synthase activity"/>
    <property type="evidence" value="ECO:0007669"/>
    <property type="project" value="UniProtKB-EC"/>
</dbReference>
<comment type="catalytic activity">
    <reaction evidence="4">
        <text>apo-[citrate lyase ACP] + 2'-(5''-triphospho-alpha-D-ribosyl)-3'-dephospho-CoA = holo-[citrate lyase ACP] + diphosphate</text>
        <dbReference type="Rhea" id="RHEA:16333"/>
        <dbReference type="Rhea" id="RHEA-COMP:10157"/>
        <dbReference type="Rhea" id="RHEA-COMP:10158"/>
        <dbReference type="ChEBI" id="CHEBI:29999"/>
        <dbReference type="ChEBI" id="CHEBI:33019"/>
        <dbReference type="ChEBI" id="CHEBI:61378"/>
        <dbReference type="ChEBI" id="CHEBI:82683"/>
        <dbReference type="EC" id="2.7.7.61"/>
    </reaction>
</comment>